<evidence type="ECO:0000313" key="2">
    <source>
        <dbReference type="Proteomes" id="UP000218543"/>
    </source>
</evidence>
<reference evidence="1 2" key="1">
    <citation type="submission" date="2016-12" db="EMBL/GenBank/DDBJ databases">
        <title>Real-Time Genomic Investigation Underlying the Public Health Response to a Shiga Toxin-Producing Escherichia Coli O26:H11 Outbreak in a Nursery.</title>
        <authorList>
            <person name="Ferdous M."/>
            <person name="Moran-Gilad J."/>
            <person name="Rossen J.W."/>
            <person name="Gdalevich M."/>
        </authorList>
    </citation>
    <scope>NUCLEOTIDE SEQUENCE [LARGE SCALE GENOMIC DNA]</scope>
    <source>
        <strain evidence="1 2">STEC 514-2</strain>
    </source>
</reference>
<gene>
    <name evidence="1" type="ORF">BTQ06_08180</name>
</gene>
<organism evidence="1 2">
    <name type="scientific">Escherichia coli</name>
    <dbReference type="NCBI Taxonomy" id="562"/>
    <lineage>
        <taxon>Bacteria</taxon>
        <taxon>Pseudomonadati</taxon>
        <taxon>Pseudomonadota</taxon>
        <taxon>Gammaproteobacteria</taxon>
        <taxon>Enterobacterales</taxon>
        <taxon>Enterobacteriaceae</taxon>
        <taxon>Escherichia</taxon>
    </lineage>
</organism>
<evidence type="ECO:0000313" key="1">
    <source>
        <dbReference type="EMBL" id="PAU24496.1"/>
    </source>
</evidence>
<protein>
    <submittedName>
        <fullName evidence="1">Uncharacterized protein</fullName>
    </submittedName>
</protein>
<name>A0A2A2CE81_ECOLX</name>
<dbReference type="EMBL" id="MRVZ01000024">
    <property type="protein sequence ID" value="PAU24496.1"/>
    <property type="molecule type" value="Genomic_DNA"/>
</dbReference>
<accession>A0A2A2CE81</accession>
<comment type="caution">
    <text evidence="1">The sequence shown here is derived from an EMBL/GenBank/DDBJ whole genome shotgun (WGS) entry which is preliminary data.</text>
</comment>
<dbReference type="Proteomes" id="UP000218543">
    <property type="component" value="Unassembled WGS sequence"/>
</dbReference>
<proteinExistence type="predicted"/>
<sequence length="71" mass="7991">MRSGFCGSDKAFTPHPTFEHQCLMRLLSGRPNALDIRFTLYRPSGLAQIINNKLCFLISPGKVAYLFSNKT</sequence>
<dbReference type="AlphaFoldDB" id="A0A2A2CE81"/>